<sequence length="238" mass="24867">MTALQAFQPGPFLDTGLSLLVAFALGTLIGAERQYRQRTAGLRTAVLVAVGAAAFVDLGMRLNGNPGAVSITAYVVSGVGFLGAGVIMKEGMNVRGLNTAATLWGSAATGAFAGADLLGEAVLVALAVLAGNTLLRPLVNAINRIPIDERAAEATYEVRLTTEADRLGTARDRLTDQLEAAHYPVREVEVEERGEGEVELVATLVSTAVEPEEIDAVVAKLGSEPGVRHATWTTRTSE</sequence>
<evidence type="ECO:0000313" key="13">
    <source>
        <dbReference type="Proteomes" id="UP001055153"/>
    </source>
</evidence>
<dbReference type="RefSeq" id="WP_238239277.1">
    <property type="nucleotide sequence ID" value="NZ_BPQQ01000058.1"/>
</dbReference>
<feature type="transmembrane region" description="Helical" evidence="9">
    <location>
        <begin position="68"/>
        <end position="88"/>
    </location>
</feature>
<keyword evidence="4" id="KW-1003">Cell membrane</keyword>
<feature type="transmembrane region" description="Helical" evidence="9">
    <location>
        <begin position="12"/>
        <end position="30"/>
    </location>
</feature>
<comment type="function">
    <text evidence="8">Virulence factor required for growth in low Mg(2+) medium and for intramacrophage survival. May be involved in regulating membrane potential by activating Na(+)/K(+)-ATPase.</text>
</comment>
<evidence type="ECO:0000256" key="2">
    <source>
        <dbReference type="ARBA" id="ARBA00009298"/>
    </source>
</evidence>
<organism evidence="12 13">
    <name type="scientific">Methylobacterium isbiliense</name>
    <dbReference type="NCBI Taxonomy" id="315478"/>
    <lineage>
        <taxon>Bacteria</taxon>
        <taxon>Pseudomonadati</taxon>
        <taxon>Pseudomonadota</taxon>
        <taxon>Alphaproteobacteria</taxon>
        <taxon>Hyphomicrobiales</taxon>
        <taxon>Methylobacteriaceae</taxon>
        <taxon>Methylobacterium</taxon>
    </lineage>
</organism>
<evidence type="ECO:0000259" key="11">
    <source>
        <dbReference type="Pfam" id="PF21770"/>
    </source>
</evidence>
<comment type="subcellular location">
    <subcellularLocation>
        <location evidence="9">Cell inner membrane</location>
        <topology evidence="9">Multi-pass membrane protein</topology>
    </subcellularLocation>
    <subcellularLocation>
        <location evidence="1">Cell membrane</location>
        <topology evidence="1">Multi-pass membrane protein</topology>
    </subcellularLocation>
</comment>
<protein>
    <recommendedName>
        <fullName evidence="3 9">Protein MgtC</fullName>
    </recommendedName>
</protein>
<evidence type="ECO:0000256" key="3">
    <source>
        <dbReference type="ARBA" id="ARBA00013833"/>
    </source>
</evidence>
<keyword evidence="13" id="KW-1185">Reference proteome</keyword>
<keyword evidence="5 9" id="KW-0812">Transmembrane</keyword>
<dbReference type="Pfam" id="PF21770">
    <property type="entry name" value="MgtC_SapB_C"/>
    <property type="match status" value="1"/>
</dbReference>
<evidence type="ECO:0000256" key="7">
    <source>
        <dbReference type="ARBA" id="ARBA00023136"/>
    </source>
</evidence>
<dbReference type="Proteomes" id="UP001055153">
    <property type="component" value="Unassembled WGS sequence"/>
</dbReference>
<feature type="domain" description="MgtC-like C-terminal" evidence="11">
    <location>
        <begin position="156"/>
        <end position="232"/>
    </location>
</feature>
<evidence type="ECO:0000256" key="5">
    <source>
        <dbReference type="ARBA" id="ARBA00022692"/>
    </source>
</evidence>
<proteinExistence type="inferred from homology"/>
<gene>
    <name evidence="12" type="primary">mgtC</name>
    <name evidence="12" type="ORF">GMJLKIPL_4540</name>
</gene>
<keyword evidence="9" id="KW-0997">Cell inner membrane</keyword>
<evidence type="ECO:0000259" key="10">
    <source>
        <dbReference type="Pfam" id="PF02308"/>
    </source>
</evidence>
<dbReference type="InterPro" id="IPR048640">
    <property type="entry name" value="MgtC-like_C"/>
</dbReference>
<comment type="similarity">
    <text evidence="2 9">Belongs to the MgtC/SapB family.</text>
</comment>
<dbReference type="Gene3D" id="3.30.70.260">
    <property type="match status" value="1"/>
</dbReference>
<name>A0ABQ4SH89_9HYPH</name>
<keyword evidence="6 9" id="KW-1133">Transmembrane helix</keyword>
<accession>A0ABQ4SH89</accession>
<evidence type="ECO:0000256" key="4">
    <source>
        <dbReference type="ARBA" id="ARBA00022475"/>
    </source>
</evidence>
<reference evidence="12" key="2">
    <citation type="submission" date="2021-08" db="EMBL/GenBank/DDBJ databases">
        <authorList>
            <person name="Tani A."/>
            <person name="Ola A."/>
            <person name="Ogura Y."/>
            <person name="Katsura K."/>
            <person name="Hayashi T."/>
        </authorList>
    </citation>
    <scope>NUCLEOTIDE SEQUENCE</scope>
    <source>
        <strain evidence="12">DSM 17168</strain>
    </source>
</reference>
<dbReference type="Pfam" id="PF02308">
    <property type="entry name" value="MgtC"/>
    <property type="match status" value="1"/>
</dbReference>
<dbReference type="PANTHER" id="PTHR33778:SF3">
    <property type="entry name" value="PROTEIN MGTC"/>
    <property type="match status" value="1"/>
</dbReference>
<dbReference type="InterPro" id="IPR049177">
    <property type="entry name" value="MgtC_SapB_SrpB_YhiD_N"/>
</dbReference>
<evidence type="ECO:0000256" key="6">
    <source>
        <dbReference type="ARBA" id="ARBA00022989"/>
    </source>
</evidence>
<feature type="domain" description="MgtC/SapB/SrpB/YhiD N-terminal" evidence="10">
    <location>
        <begin position="19"/>
        <end position="139"/>
    </location>
</feature>
<dbReference type="PANTHER" id="PTHR33778">
    <property type="entry name" value="PROTEIN MGTC"/>
    <property type="match status" value="1"/>
</dbReference>
<dbReference type="InterPro" id="IPR003416">
    <property type="entry name" value="MgtC/SapB/SrpB/YhiD_fam"/>
</dbReference>
<reference evidence="12" key="1">
    <citation type="journal article" date="2021" name="Front. Microbiol.">
        <title>Comprehensive Comparative Genomics and Phenotyping of Methylobacterium Species.</title>
        <authorList>
            <person name="Alessa O."/>
            <person name="Ogura Y."/>
            <person name="Fujitani Y."/>
            <person name="Takami H."/>
            <person name="Hayashi T."/>
            <person name="Sahin N."/>
            <person name="Tani A."/>
        </authorList>
    </citation>
    <scope>NUCLEOTIDE SEQUENCE</scope>
    <source>
        <strain evidence="12">DSM 17168</strain>
    </source>
</reference>
<feature type="transmembrane region" description="Helical" evidence="9">
    <location>
        <begin position="42"/>
        <end position="62"/>
    </location>
</feature>
<dbReference type="EMBL" id="BPQQ01000058">
    <property type="protein sequence ID" value="GJE02591.1"/>
    <property type="molecule type" value="Genomic_DNA"/>
</dbReference>
<evidence type="ECO:0000256" key="8">
    <source>
        <dbReference type="ARBA" id="ARBA00025369"/>
    </source>
</evidence>
<evidence type="ECO:0000256" key="1">
    <source>
        <dbReference type="ARBA" id="ARBA00004651"/>
    </source>
</evidence>
<evidence type="ECO:0000313" key="12">
    <source>
        <dbReference type="EMBL" id="GJE02591.1"/>
    </source>
</evidence>
<dbReference type="PRINTS" id="PR01837">
    <property type="entry name" value="MGTCSAPBPROT"/>
</dbReference>
<keyword evidence="7 9" id="KW-0472">Membrane</keyword>
<evidence type="ECO:0000256" key="9">
    <source>
        <dbReference type="RuleBase" id="RU365041"/>
    </source>
</evidence>
<comment type="caution">
    <text evidence="12">The sequence shown here is derived from an EMBL/GenBank/DDBJ whole genome shotgun (WGS) entry which is preliminary data.</text>
</comment>